<keyword evidence="2" id="KW-0812">Transmembrane</keyword>
<organism evidence="4 5">
    <name type="scientific">Nonomuraea guangzhouensis</name>
    <dbReference type="NCBI Taxonomy" id="1291555"/>
    <lineage>
        <taxon>Bacteria</taxon>
        <taxon>Bacillati</taxon>
        <taxon>Actinomycetota</taxon>
        <taxon>Actinomycetes</taxon>
        <taxon>Streptosporangiales</taxon>
        <taxon>Streptosporangiaceae</taxon>
        <taxon>Nonomuraea</taxon>
    </lineage>
</organism>
<feature type="transmembrane region" description="Helical" evidence="2">
    <location>
        <begin position="300"/>
        <end position="323"/>
    </location>
</feature>
<name>A0ABW4GM13_9ACTN</name>
<feature type="compositionally biased region" description="Low complexity" evidence="1">
    <location>
        <begin position="1"/>
        <end position="12"/>
    </location>
</feature>
<feature type="transmembrane region" description="Helical" evidence="2">
    <location>
        <begin position="180"/>
        <end position="201"/>
    </location>
</feature>
<accession>A0ABW4GM13</accession>
<comment type="caution">
    <text evidence="4">The sequence shown here is derived from an EMBL/GenBank/DDBJ whole genome shotgun (WGS) entry which is preliminary data.</text>
</comment>
<keyword evidence="4" id="KW-0378">Hydrolase</keyword>
<evidence type="ECO:0000256" key="2">
    <source>
        <dbReference type="SAM" id="Phobius"/>
    </source>
</evidence>
<reference evidence="5" key="1">
    <citation type="journal article" date="2019" name="Int. J. Syst. Evol. Microbiol.">
        <title>The Global Catalogue of Microorganisms (GCM) 10K type strain sequencing project: providing services to taxonomists for standard genome sequencing and annotation.</title>
        <authorList>
            <consortium name="The Broad Institute Genomics Platform"/>
            <consortium name="The Broad Institute Genome Sequencing Center for Infectious Disease"/>
            <person name="Wu L."/>
            <person name="Ma J."/>
        </authorList>
    </citation>
    <scope>NUCLEOTIDE SEQUENCE [LARGE SCALE GENOMIC DNA]</scope>
    <source>
        <strain evidence="5">CGMCC 1.15399</strain>
    </source>
</reference>
<sequence length="333" mass="35278">MQENPGPQLPYGTQPPGPPAYPYQPPPVPAREPWFLPTPQGARYDHLARVSDRGPWREIVGTIVVAIAFVVIGAVVLFVGAVLATILGIPAPLRPDQLFGDPVFGLVVLLLSIAAVLPAVFGTVALVQRRRPGSLSSVAGRLRWPWLLRCLVLAVIALALGQAAQAVAMMVTGKQVTDMFGWAGWSAFLPSLIAIALLVPFQAAAEEYIFRGWVLQAFGAHLRNPIWGILLGSALFAALHGYTWAGLVDVFSFGALMGWLAVRTGGLEAPIALHVTNNVLAFGISAAAGELDKALQQGEVPWQSLAGTVVQLSVFAVGVMYLAKKRSVGTVSG</sequence>
<dbReference type="InterPro" id="IPR052710">
    <property type="entry name" value="CAAX_protease"/>
</dbReference>
<feature type="transmembrane region" description="Helical" evidence="2">
    <location>
        <begin position="146"/>
        <end position="168"/>
    </location>
</feature>
<feature type="transmembrane region" description="Helical" evidence="2">
    <location>
        <begin position="59"/>
        <end position="91"/>
    </location>
</feature>
<evidence type="ECO:0000313" key="5">
    <source>
        <dbReference type="Proteomes" id="UP001597097"/>
    </source>
</evidence>
<evidence type="ECO:0000259" key="3">
    <source>
        <dbReference type="Pfam" id="PF02517"/>
    </source>
</evidence>
<keyword evidence="5" id="KW-1185">Reference proteome</keyword>
<feature type="region of interest" description="Disordered" evidence="1">
    <location>
        <begin position="1"/>
        <end position="25"/>
    </location>
</feature>
<evidence type="ECO:0000313" key="4">
    <source>
        <dbReference type="EMBL" id="MFD1543625.1"/>
    </source>
</evidence>
<keyword evidence="2" id="KW-0472">Membrane</keyword>
<evidence type="ECO:0000256" key="1">
    <source>
        <dbReference type="SAM" id="MobiDB-lite"/>
    </source>
</evidence>
<dbReference type="Proteomes" id="UP001597097">
    <property type="component" value="Unassembled WGS sequence"/>
</dbReference>
<protein>
    <submittedName>
        <fullName evidence="4">CPBP family intramembrane glutamic endopeptidase</fullName>
        <ecNumber evidence="4">3.4.-.-</ecNumber>
    </submittedName>
</protein>
<dbReference type="PANTHER" id="PTHR36435:SF1">
    <property type="entry name" value="CAAX AMINO TERMINAL PROTEASE FAMILY PROTEIN"/>
    <property type="match status" value="1"/>
</dbReference>
<dbReference type="EMBL" id="JBHUCM010000039">
    <property type="protein sequence ID" value="MFD1543625.1"/>
    <property type="molecule type" value="Genomic_DNA"/>
</dbReference>
<feature type="transmembrane region" description="Helical" evidence="2">
    <location>
        <begin position="103"/>
        <end position="126"/>
    </location>
</feature>
<dbReference type="GO" id="GO:0016787">
    <property type="term" value="F:hydrolase activity"/>
    <property type="evidence" value="ECO:0007669"/>
    <property type="project" value="UniProtKB-KW"/>
</dbReference>
<gene>
    <name evidence="4" type="ORF">ACFSJ0_41740</name>
</gene>
<feature type="domain" description="CAAX prenyl protease 2/Lysostaphin resistance protein A-like" evidence="3">
    <location>
        <begin position="191"/>
        <end position="280"/>
    </location>
</feature>
<feature type="compositionally biased region" description="Pro residues" evidence="1">
    <location>
        <begin position="13"/>
        <end position="25"/>
    </location>
</feature>
<dbReference type="PANTHER" id="PTHR36435">
    <property type="entry name" value="SLR1288 PROTEIN"/>
    <property type="match status" value="1"/>
</dbReference>
<dbReference type="RefSeq" id="WP_219538161.1">
    <property type="nucleotide sequence ID" value="NZ_JAHKRM010000044.1"/>
</dbReference>
<dbReference type="InterPro" id="IPR003675">
    <property type="entry name" value="Rce1/LyrA-like_dom"/>
</dbReference>
<dbReference type="EC" id="3.4.-.-" evidence="4"/>
<dbReference type="Pfam" id="PF02517">
    <property type="entry name" value="Rce1-like"/>
    <property type="match status" value="1"/>
</dbReference>
<keyword evidence="2" id="KW-1133">Transmembrane helix</keyword>
<proteinExistence type="predicted"/>